<name>A0AAU9LZY9_9ASTR</name>
<reference evidence="1 2" key="1">
    <citation type="submission" date="2022-01" db="EMBL/GenBank/DDBJ databases">
        <authorList>
            <person name="Xiong W."/>
            <person name="Schranz E."/>
        </authorList>
    </citation>
    <scope>NUCLEOTIDE SEQUENCE [LARGE SCALE GENOMIC DNA]</scope>
</reference>
<protein>
    <submittedName>
        <fullName evidence="1">Uncharacterized protein</fullName>
    </submittedName>
</protein>
<proteinExistence type="predicted"/>
<evidence type="ECO:0000313" key="1">
    <source>
        <dbReference type="EMBL" id="CAH1417978.1"/>
    </source>
</evidence>
<dbReference type="AlphaFoldDB" id="A0AAU9LZY9"/>
<dbReference type="Proteomes" id="UP001157418">
    <property type="component" value="Unassembled WGS sequence"/>
</dbReference>
<evidence type="ECO:0000313" key="2">
    <source>
        <dbReference type="Proteomes" id="UP001157418"/>
    </source>
</evidence>
<comment type="caution">
    <text evidence="1">The sequence shown here is derived from an EMBL/GenBank/DDBJ whole genome shotgun (WGS) entry which is preliminary data.</text>
</comment>
<keyword evidence="2" id="KW-1185">Reference proteome</keyword>
<sequence>MMSALLCDVTFACVRWCRRRRRLDLHQMTSEISTVIEEASKNVSIVFSQCSHHYRLLCFCYRQLGLVVN</sequence>
<organism evidence="1 2">
    <name type="scientific">Lactuca virosa</name>
    <dbReference type="NCBI Taxonomy" id="75947"/>
    <lineage>
        <taxon>Eukaryota</taxon>
        <taxon>Viridiplantae</taxon>
        <taxon>Streptophyta</taxon>
        <taxon>Embryophyta</taxon>
        <taxon>Tracheophyta</taxon>
        <taxon>Spermatophyta</taxon>
        <taxon>Magnoliopsida</taxon>
        <taxon>eudicotyledons</taxon>
        <taxon>Gunneridae</taxon>
        <taxon>Pentapetalae</taxon>
        <taxon>asterids</taxon>
        <taxon>campanulids</taxon>
        <taxon>Asterales</taxon>
        <taxon>Asteraceae</taxon>
        <taxon>Cichorioideae</taxon>
        <taxon>Cichorieae</taxon>
        <taxon>Lactucinae</taxon>
        <taxon>Lactuca</taxon>
    </lineage>
</organism>
<dbReference type="EMBL" id="CAKMRJ010000113">
    <property type="protein sequence ID" value="CAH1417978.1"/>
    <property type="molecule type" value="Genomic_DNA"/>
</dbReference>
<accession>A0AAU9LZY9</accession>
<gene>
    <name evidence="1" type="ORF">LVIROSA_LOCUS5607</name>
</gene>